<keyword evidence="2 3" id="KW-0143">Chaperone</keyword>
<proteinExistence type="inferred from homology"/>
<evidence type="ECO:0000256" key="4">
    <source>
        <dbReference type="RuleBase" id="RU000639"/>
    </source>
</evidence>
<dbReference type="PRINTS" id="PR00773">
    <property type="entry name" value="GRPEPROTEIN"/>
</dbReference>
<keyword evidence="9" id="KW-1185">Reference proteome</keyword>
<evidence type="ECO:0000256" key="6">
    <source>
        <dbReference type="SAM" id="Coils"/>
    </source>
</evidence>
<evidence type="ECO:0000313" key="8">
    <source>
        <dbReference type="EMBL" id="WGW12161.1"/>
    </source>
</evidence>
<sequence>MTASDANSGSAPEERSEEQSAQSQSHVFRDKRRIDPTTGEVRDHPDQPAETDPAAQAPSAGQADPAGQAPPAGGQAEPADAVGTPQGADTDVPDDLSSLNDTPPAPEAAPDLAAGAADPAALLAAERLEDLQRLQAEYTNYRKRVARDRDVARDAGVISVLESLMPVLDEVELARQHGDLNGPFETHSEKLVAALTKFGFSQFGEPGEEFDPQVHEALMQQPSADVDVITVTQVLQPGYKLGDRVLRAARVAVAQPE</sequence>
<protein>
    <recommendedName>
        <fullName evidence="3 4">Protein GrpE</fullName>
    </recommendedName>
    <alternativeName>
        <fullName evidence="3">HSP-70 cofactor</fullName>
    </alternativeName>
</protein>
<name>A0ABY8QVB5_9MICO</name>
<dbReference type="SUPFAM" id="SSF51064">
    <property type="entry name" value="Head domain of nucleotide exchange factor GrpE"/>
    <property type="match status" value="1"/>
</dbReference>
<dbReference type="RefSeq" id="WP_349638960.1">
    <property type="nucleotide sequence ID" value="NZ_CP090958.1"/>
</dbReference>
<gene>
    <name evidence="3 8" type="primary">grpE</name>
    <name evidence="8" type="ORF">LWF01_19100</name>
</gene>
<evidence type="ECO:0000313" key="9">
    <source>
        <dbReference type="Proteomes" id="UP001209083"/>
    </source>
</evidence>
<dbReference type="InterPro" id="IPR013805">
    <property type="entry name" value="GrpE_CC"/>
</dbReference>
<keyword evidence="3 4" id="KW-0346">Stress response</keyword>
<evidence type="ECO:0000256" key="2">
    <source>
        <dbReference type="ARBA" id="ARBA00023186"/>
    </source>
</evidence>
<comment type="similarity">
    <text evidence="1 3 5">Belongs to the GrpE family.</text>
</comment>
<evidence type="ECO:0000256" key="3">
    <source>
        <dbReference type="HAMAP-Rule" id="MF_01151"/>
    </source>
</evidence>
<evidence type="ECO:0000256" key="7">
    <source>
        <dbReference type="SAM" id="MobiDB-lite"/>
    </source>
</evidence>
<dbReference type="Proteomes" id="UP001209083">
    <property type="component" value="Chromosome"/>
</dbReference>
<dbReference type="InterPro" id="IPR009012">
    <property type="entry name" value="GrpE_head"/>
</dbReference>
<feature type="region of interest" description="Disordered" evidence="7">
    <location>
        <begin position="1"/>
        <end position="114"/>
    </location>
</feature>
<reference evidence="8 9" key="1">
    <citation type="submission" date="2023-05" db="EMBL/GenBank/DDBJ databases">
        <title>Lithophilousrod everest ZFBP1038 complete genpme.</title>
        <authorList>
            <person name="Tian M."/>
        </authorList>
    </citation>
    <scope>NUCLEOTIDE SEQUENCE [LARGE SCALE GENOMIC DNA]</scope>
    <source>
        <strain evidence="8 9">ZFBP1038</strain>
    </source>
</reference>
<dbReference type="Gene3D" id="3.90.20.20">
    <property type="match status" value="1"/>
</dbReference>
<feature type="compositionally biased region" description="Low complexity" evidence="7">
    <location>
        <begin position="52"/>
        <end position="81"/>
    </location>
</feature>
<keyword evidence="6" id="KW-0175">Coiled coil</keyword>
<dbReference type="EMBL" id="CP090958">
    <property type="protein sequence ID" value="WGW12161.1"/>
    <property type="molecule type" value="Genomic_DNA"/>
</dbReference>
<comment type="subunit">
    <text evidence="3">Homodimer.</text>
</comment>
<keyword evidence="3" id="KW-0963">Cytoplasm</keyword>
<accession>A0ABY8QVB5</accession>
<dbReference type="PANTHER" id="PTHR21237:SF23">
    <property type="entry name" value="GRPE PROTEIN HOMOLOG, MITOCHONDRIAL"/>
    <property type="match status" value="1"/>
</dbReference>
<comment type="function">
    <text evidence="3 4">Participates actively in the response to hyperosmotic and heat shock by preventing the aggregation of stress-denatured proteins, in association with DnaK and GrpE. It is the nucleotide exchange factor for DnaK and may function as a thermosensor. Unfolded proteins bind initially to DnaJ; upon interaction with the DnaJ-bound protein, DnaK hydrolyzes its bound ATP, resulting in the formation of a stable complex. GrpE releases ADP from DnaK; ATP binding to DnaK triggers the release of the substrate protein, thus completing the reaction cycle. Several rounds of ATP-dependent interactions between DnaJ, DnaK and GrpE are required for fully efficient folding.</text>
</comment>
<comment type="subcellular location">
    <subcellularLocation>
        <location evidence="3">Cytoplasm</location>
    </subcellularLocation>
</comment>
<dbReference type="InterPro" id="IPR000740">
    <property type="entry name" value="GrpE"/>
</dbReference>
<evidence type="ECO:0000256" key="5">
    <source>
        <dbReference type="RuleBase" id="RU004478"/>
    </source>
</evidence>
<dbReference type="Gene3D" id="2.30.22.10">
    <property type="entry name" value="Head domain of nucleotide exchange factor GrpE"/>
    <property type="match status" value="1"/>
</dbReference>
<feature type="coiled-coil region" evidence="6">
    <location>
        <begin position="124"/>
        <end position="151"/>
    </location>
</feature>
<dbReference type="CDD" id="cd00446">
    <property type="entry name" value="GrpE"/>
    <property type="match status" value="1"/>
</dbReference>
<feature type="compositionally biased region" description="Basic and acidic residues" evidence="7">
    <location>
        <begin position="32"/>
        <end position="47"/>
    </location>
</feature>
<dbReference type="SUPFAM" id="SSF58014">
    <property type="entry name" value="Coiled-coil domain of nucleotide exchange factor GrpE"/>
    <property type="match status" value="1"/>
</dbReference>
<dbReference type="HAMAP" id="MF_01151">
    <property type="entry name" value="GrpE"/>
    <property type="match status" value="1"/>
</dbReference>
<organism evidence="8 9">
    <name type="scientific">Saxibacter everestensis</name>
    <dbReference type="NCBI Taxonomy" id="2909229"/>
    <lineage>
        <taxon>Bacteria</taxon>
        <taxon>Bacillati</taxon>
        <taxon>Actinomycetota</taxon>
        <taxon>Actinomycetes</taxon>
        <taxon>Micrococcales</taxon>
        <taxon>Brevibacteriaceae</taxon>
        <taxon>Saxibacter</taxon>
    </lineage>
</organism>
<feature type="compositionally biased region" description="Polar residues" evidence="7">
    <location>
        <begin position="1"/>
        <end position="10"/>
    </location>
</feature>
<dbReference type="Pfam" id="PF01025">
    <property type="entry name" value="GrpE"/>
    <property type="match status" value="1"/>
</dbReference>
<dbReference type="PANTHER" id="PTHR21237">
    <property type="entry name" value="GRPE PROTEIN"/>
    <property type="match status" value="1"/>
</dbReference>
<evidence type="ECO:0000256" key="1">
    <source>
        <dbReference type="ARBA" id="ARBA00009054"/>
    </source>
</evidence>
<dbReference type="PROSITE" id="PS01071">
    <property type="entry name" value="GRPE"/>
    <property type="match status" value="1"/>
</dbReference>